<dbReference type="AlphaFoldDB" id="A0AAD4M0L6"/>
<proteinExistence type="predicted"/>
<dbReference type="EMBL" id="WTXG01000033">
    <property type="protein sequence ID" value="KAI0297840.1"/>
    <property type="molecule type" value="Genomic_DNA"/>
</dbReference>
<feature type="transmembrane region" description="Helical" evidence="1">
    <location>
        <begin position="12"/>
        <end position="31"/>
    </location>
</feature>
<keyword evidence="1" id="KW-0812">Transmembrane</keyword>
<sequence length="60" mass="6872">MCVLTRQVLLIPLHVVLVGNLFVVAAFKALNTARYLYKPIRPPFSLGSRPFRSLFDRSRL</sequence>
<name>A0AAD4M0L6_9AGAM</name>
<evidence type="ECO:0000313" key="2">
    <source>
        <dbReference type="EMBL" id="KAI0297840.1"/>
    </source>
</evidence>
<reference evidence="2" key="1">
    <citation type="journal article" date="2022" name="New Phytol.">
        <title>Evolutionary transition to the ectomycorrhizal habit in the genomes of a hyperdiverse lineage of mushroom-forming fungi.</title>
        <authorList>
            <person name="Looney B."/>
            <person name="Miyauchi S."/>
            <person name="Morin E."/>
            <person name="Drula E."/>
            <person name="Courty P.E."/>
            <person name="Kohler A."/>
            <person name="Kuo A."/>
            <person name="LaButti K."/>
            <person name="Pangilinan J."/>
            <person name="Lipzen A."/>
            <person name="Riley R."/>
            <person name="Andreopoulos W."/>
            <person name="He G."/>
            <person name="Johnson J."/>
            <person name="Nolan M."/>
            <person name="Tritt A."/>
            <person name="Barry K.W."/>
            <person name="Grigoriev I.V."/>
            <person name="Nagy L.G."/>
            <person name="Hibbett D."/>
            <person name="Henrissat B."/>
            <person name="Matheny P.B."/>
            <person name="Labbe J."/>
            <person name="Martin F.M."/>
        </authorList>
    </citation>
    <scope>NUCLEOTIDE SEQUENCE</scope>
    <source>
        <strain evidence="2">BPL690</strain>
    </source>
</reference>
<accession>A0AAD4M0L6</accession>
<comment type="caution">
    <text evidence="2">The sequence shown here is derived from an EMBL/GenBank/DDBJ whole genome shotgun (WGS) entry which is preliminary data.</text>
</comment>
<keyword evidence="1" id="KW-1133">Transmembrane helix</keyword>
<keyword evidence="1" id="KW-0472">Membrane</keyword>
<organism evidence="2 3">
    <name type="scientific">Multifurca ochricompacta</name>
    <dbReference type="NCBI Taxonomy" id="376703"/>
    <lineage>
        <taxon>Eukaryota</taxon>
        <taxon>Fungi</taxon>
        <taxon>Dikarya</taxon>
        <taxon>Basidiomycota</taxon>
        <taxon>Agaricomycotina</taxon>
        <taxon>Agaricomycetes</taxon>
        <taxon>Russulales</taxon>
        <taxon>Russulaceae</taxon>
        <taxon>Multifurca</taxon>
    </lineage>
</organism>
<evidence type="ECO:0000313" key="3">
    <source>
        <dbReference type="Proteomes" id="UP001203297"/>
    </source>
</evidence>
<dbReference type="Proteomes" id="UP001203297">
    <property type="component" value="Unassembled WGS sequence"/>
</dbReference>
<protein>
    <submittedName>
        <fullName evidence="2">Uncharacterized protein</fullName>
    </submittedName>
</protein>
<evidence type="ECO:0000256" key="1">
    <source>
        <dbReference type="SAM" id="Phobius"/>
    </source>
</evidence>
<gene>
    <name evidence="2" type="ORF">B0F90DRAFT_1736947</name>
</gene>
<keyword evidence="3" id="KW-1185">Reference proteome</keyword>